<feature type="compositionally biased region" description="Basic and acidic residues" evidence="1">
    <location>
        <begin position="38"/>
        <end position="48"/>
    </location>
</feature>
<accession>A0AAV4S7F7</accession>
<reference evidence="2 3" key="1">
    <citation type="submission" date="2021-06" db="EMBL/GenBank/DDBJ databases">
        <title>Caerostris darwini draft genome.</title>
        <authorList>
            <person name="Kono N."/>
            <person name="Arakawa K."/>
        </authorList>
    </citation>
    <scope>NUCLEOTIDE SEQUENCE [LARGE SCALE GENOMIC DNA]</scope>
</reference>
<evidence type="ECO:0000313" key="2">
    <source>
        <dbReference type="EMBL" id="GIY28869.1"/>
    </source>
</evidence>
<feature type="region of interest" description="Disordered" evidence="1">
    <location>
        <begin position="20"/>
        <end position="97"/>
    </location>
</feature>
<evidence type="ECO:0000313" key="3">
    <source>
        <dbReference type="Proteomes" id="UP001054837"/>
    </source>
</evidence>
<name>A0AAV4S7F7_9ARAC</name>
<feature type="compositionally biased region" description="Polar residues" evidence="1">
    <location>
        <begin position="84"/>
        <end position="97"/>
    </location>
</feature>
<gene>
    <name evidence="2" type="ORF">CDAR_388891</name>
</gene>
<dbReference type="Proteomes" id="UP001054837">
    <property type="component" value="Unassembled WGS sequence"/>
</dbReference>
<feature type="compositionally biased region" description="Basic and acidic residues" evidence="1">
    <location>
        <begin position="57"/>
        <end position="71"/>
    </location>
</feature>
<protein>
    <submittedName>
        <fullName evidence="2">Uncharacterized protein</fullName>
    </submittedName>
</protein>
<evidence type="ECO:0000256" key="1">
    <source>
        <dbReference type="SAM" id="MobiDB-lite"/>
    </source>
</evidence>
<dbReference type="EMBL" id="BPLQ01007231">
    <property type="protein sequence ID" value="GIY28869.1"/>
    <property type="molecule type" value="Genomic_DNA"/>
</dbReference>
<sequence length="97" mass="11537">MNNNLLHYFCTNPRDLIKEKNKWKERTPKNTHSILFHSRKEKEKEGKKKSSIVNSKGRYEGRCDKGVEKKKPTATHPQKKLFQSRPQQRTPNKEFSL</sequence>
<proteinExistence type="predicted"/>
<comment type="caution">
    <text evidence="2">The sequence shown here is derived from an EMBL/GenBank/DDBJ whole genome shotgun (WGS) entry which is preliminary data.</text>
</comment>
<organism evidence="2 3">
    <name type="scientific">Caerostris darwini</name>
    <dbReference type="NCBI Taxonomy" id="1538125"/>
    <lineage>
        <taxon>Eukaryota</taxon>
        <taxon>Metazoa</taxon>
        <taxon>Ecdysozoa</taxon>
        <taxon>Arthropoda</taxon>
        <taxon>Chelicerata</taxon>
        <taxon>Arachnida</taxon>
        <taxon>Araneae</taxon>
        <taxon>Araneomorphae</taxon>
        <taxon>Entelegynae</taxon>
        <taxon>Araneoidea</taxon>
        <taxon>Araneidae</taxon>
        <taxon>Caerostris</taxon>
    </lineage>
</organism>
<keyword evidence="3" id="KW-1185">Reference proteome</keyword>
<dbReference type="AlphaFoldDB" id="A0AAV4S7F7"/>